<proteinExistence type="predicted"/>
<comment type="caution">
    <text evidence="1">The sequence shown here is derived from an EMBL/GenBank/DDBJ whole genome shotgun (WGS) entry which is preliminary data.</text>
</comment>
<organism evidence="1">
    <name type="scientific">marine sediment metagenome</name>
    <dbReference type="NCBI Taxonomy" id="412755"/>
    <lineage>
        <taxon>unclassified sequences</taxon>
        <taxon>metagenomes</taxon>
        <taxon>ecological metagenomes</taxon>
    </lineage>
</organism>
<gene>
    <name evidence="1" type="ORF">LCGC14_2211140</name>
</gene>
<name>A0A0F9DDY1_9ZZZZ</name>
<reference evidence="1" key="1">
    <citation type="journal article" date="2015" name="Nature">
        <title>Complex archaea that bridge the gap between prokaryotes and eukaryotes.</title>
        <authorList>
            <person name="Spang A."/>
            <person name="Saw J.H."/>
            <person name="Jorgensen S.L."/>
            <person name="Zaremba-Niedzwiedzka K."/>
            <person name="Martijn J."/>
            <person name="Lind A.E."/>
            <person name="van Eijk R."/>
            <person name="Schleper C."/>
            <person name="Guy L."/>
            <person name="Ettema T.J."/>
        </authorList>
    </citation>
    <scope>NUCLEOTIDE SEQUENCE</scope>
</reference>
<dbReference type="EMBL" id="LAZR01029345">
    <property type="protein sequence ID" value="KKL59854.1"/>
    <property type="molecule type" value="Genomic_DNA"/>
</dbReference>
<protein>
    <submittedName>
        <fullName evidence="1">Uncharacterized protein</fullName>
    </submittedName>
</protein>
<evidence type="ECO:0000313" key="1">
    <source>
        <dbReference type="EMBL" id="KKL59854.1"/>
    </source>
</evidence>
<dbReference type="AlphaFoldDB" id="A0A0F9DDY1"/>
<feature type="non-terminal residue" evidence="1">
    <location>
        <position position="236"/>
    </location>
</feature>
<sequence>MAKTIEHYRTDIRTDLKDTAALWSDAELDRCIERAVSDLSRFRPLEKTIEVTIDAEVTGESFTTPVASDPDLYVDDDDISGIDDGDLPTLTGVFRPDVPRPVLVTVTDADASIKELVIIVKGYDVSNRYIEEFFYLEGGLVQTGSKYFAMVTEVEIDEITGEGAGDKLDVGTGAANGVFVQLANPSLKFQTEAITNFALDTDYVMNYARGRIAMKSGGGLSAGTAYTIKYTKSRID</sequence>
<accession>A0A0F9DDY1</accession>